<gene>
    <name evidence="1" type="ORF">DPEC_G00185360</name>
</gene>
<reference evidence="1" key="1">
    <citation type="submission" date="2021-05" db="EMBL/GenBank/DDBJ databases">
        <authorList>
            <person name="Pan Q."/>
            <person name="Jouanno E."/>
            <person name="Zahm M."/>
            <person name="Klopp C."/>
            <person name="Cabau C."/>
            <person name="Louis A."/>
            <person name="Berthelot C."/>
            <person name="Parey E."/>
            <person name="Roest Crollius H."/>
            <person name="Montfort J."/>
            <person name="Robinson-Rechavi M."/>
            <person name="Bouchez O."/>
            <person name="Lampietro C."/>
            <person name="Lopez Roques C."/>
            <person name="Donnadieu C."/>
            <person name="Postlethwait J."/>
            <person name="Bobe J."/>
            <person name="Dillon D."/>
            <person name="Chandos A."/>
            <person name="von Hippel F."/>
            <person name="Guiguen Y."/>
        </authorList>
    </citation>
    <scope>NUCLEOTIDE SEQUENCE</scope>
    <source>
        <strain evidence="1">YG-Jan2019</strain>
    </source>
</reference>
<dbReference type="Proteomes" id="UP001157502">
    <property type="component" value="Chromosome 15"/>
</dbReference>
<evidence type="ECO:0000313" key="2">
    <source>
        <dbReference type="Proteomes" id="UP001157502"/>
    </source>
</evidence>
<name>A0ACC2GB94_DALPE</name>
<evidence type="ECO:0000313" key="1">
    <source>
        <dbReference type="EMBL" id="KAJ8000917.1"/>
    </source>
</evidence>
<protein>
    <submittedName>
        <fullName evidence="1">Uncharacterized protein</fullName>
    </submittedName>
</protein>
<proteinExistence type="predicted"/>
<accession>A0ACC2GB94</accession>
<comment type="caution">
    <text evidence="1">The sequence shown here is derived from an EMBL/GenBank/DDBJ whole genome shotgun (WGS) entry which is preliminary data.</text>
</comment>
<organism evidence="1 2">
    <name type="scientific">Dallia pectoralis</name>
    <name type="common">Alaska blackfish</name>
    <dbReference type="NCBI Taxonomy" id="75939"/>
    <lineage>
        <taxon>Eukaryota</taxon>
        <taxon>Metazoa</taxon>
        <taxon>Chordata</taxon>
        <taxon>Craniata</taxon>
        <taxon>Vertebrata</taxon>
        <taxon>Euteleostomi</taxon>
        <taxon>Actinopterygii</taxon>
        <taxon>Neopterygii</taxon>
        <taxon>Teleostei</taxon>
        <taxon>Protacanthopterygii</taxon>
        <taxon>Esociformes</taxon>
        <taxon>Umbridae</taxon>
        <taxon>Dallia</taxon>
    </lineage>
</organism>
<sequence>MEVYSQQSQWAVVAYVTLLPTGVNMAVSVSRDLSVSVTADHNADKLADKRQAQRESILKGEPKAFGVSQVMLGLVVMSFSLPLVYTQFTEVLYFGVPWWSSVTFIAAGVIAIVLEKRTSVKLLSVCMVATLVAVLVSLLAFIFYIIDLHNNPEISCDHLEPYAYEKEKCDEETYAKMISHGVKSSLLFFTIVQIAISSSFSYILFRERRGYGQYASLNHSGPSNSLVTDPPDQSPLPTDSN</sequence>
<keyword evidence="2" id="KW-1185">Reference proteome</keyword>
<dbReference type="EMBL" id="CM055742">
    <property type="protein sequence ID" value="KAJ8000917.1"/>
    <property type="molecule type" value="Genomic_DNA"/>
</dbReference>